<evidence type="ECO:0000256" key="1">
    <source>
        <dbReference type="ARBA" id="ARBA00022747"/>
    </source>
</evidence>
<dbReference type="PROSITE" id="PS00092">
    <property type="entry name" value="N6_MTASE"/>
    <property type="match status" value="1"/>
</dbReference>
<keyword evidence="4" id="KW-0489">Methyltransferase</keyword>
<keyword evidence="1" id="KW-0680">Restriction system</keyword>
<dbReference type="Pfam" id="PF02384">
    <property type="entry name" value="N6_Mtase"/>
    <property type="match status" value="1"/>
</dbReference>
<dbReference type="InterPro" id="IPR044946">
    <property type="entry name" value="Restrct_endonuc_typeI_TRD_sf"/>
</dbReference>
<sequence length="657" mass="71211">MAEDIEVTAAEIARLAGVGRAAVSNWRRRHEDFPSPVGGTDTSPSFRLVDVERWLRDQGKLQEIPLRERIWRQLDAWRGDHRMSELVAAVGVFLHYLRRNGDAVLAEPSDRRLASTLLTAVAESSPDFARFLPTRLEERHIPLLRTLGALVAEGGAESAFAQLSDRFAETHGRQVAATPKELARLMVDLLPIRVSSVLDPACGTGTLLSEAAARADRVFGQEIDSSLVALAAVRASFVGDEVEVRPGDSLRQDAFADFLADAVVCNPPFGVRDWGHDELAYDSRWEYGLPPRSEPELAWIQHCLAHVRPGGSVVALMPPAVTSRRAGRKVRAELVRRGAIRAVVGLPAGIAPPHGISLSIWVLRRPVDPDRSVLFVDVADMPAELAVVRERVLPVVLGFLRDGNEEPTEISRVVATADLLDDEVDLTPVRRVRSVVHLADATDLARTRDSLATLLSGLTDLIPEVVEGPGAHGATTSIGEFVRSGAVTVRQASVRTPTRQGREVLMLLAKDVLGGTGPSGTTVADGLGQDVQLQVGDVVVAVAPRRVAVRVITEAGAVLGPHLQLLRADLERVDPWFLAGFLRGSASHWVSGTAVPRLDVRKVEVPRLSLAEQRRYGAAFRRLDQFEDAMRRTAMLSGDLVQAMMDGLVVGSIDPIG</sequence>
<keyword evidence="2" id="KW-0238">DNA-binding</keyword>
<gene>
    <name evidence="4" type="ORF">GCM10022267_74330</name>
</gene>
<proteinExistence type="predicted"/>
<dbReference type="CDD" id="cd02440">
    <property type="entry name" value="AdoMet_MTases"/>
    <property type="match status" value="1"/>
</dbReference>
<keyword evidence="4" id="KW-0808">Transferase</keyword>
<dbReference type="Proteomes" id="UP001500711">
    <property type="component" value="Unassembled WGS sequence"/>
</dbReference>
<dbReference type="Gene3D" id="3.40.50.150">
    <property type="entry name" value="Vaccinia Virus protein VP39"/>
    <property type="match status" value="1"/>
</dbReference>
<accession>A0ABP7C417</accession>
<dbReference type="Gene3D" id="3.90.220.20">
    <property type="entry name" value="DNA methylase specificity domains"/>
    <property type="match status" value="1"/>
</dbReference>
<evidence type="ECO:0000313" key="5">
    <source>
        <dbReference type="Proteomes" id="UP001500711"/>
    </source>
</evidence>
<dbReference type="InterPro" id="IPR002052">
    <property type="entry name" value="DNA_methylase_N6_adenine_CS"/>
</dbReference>
<organism evidence="4 5">
    <name type="scientific">Lentzea roselyniae</name>
    <dbReference type="NCBI Taxonomy" id="531940"/>
    <lineage>
        <taxon>Bacteria</taxon>
        <taxon>Bacillati</taxon>
        <taxon>Actinomycetota</taxon>
        <taxon>Actinomycetes</taxon>
        <taxon>Pseudonocardiales</taxon>
        <taxon>Pseudonocardiaceae</taxon>
        <taxon>Lentzea</taxon>
    </lineage>
</organism>
<dbReference type="PANTHER" id="PTHR42998">
    <property type="entry name" value="TYPE I RESTRICTION ENZYME HINDVIIP M PROTEIN-RELATED"/>
    <property type="match status" value="1"/>
</dbReference>
<dbReference type="SUPFAM" id="SSF53335">
    <property type="entry name" value="S-adenosyl-L-methionine-dependent methyltransferases"/>
    <property type="match status" value="1"/>
</dbReference>
<dbReference type="GO" id="GO:0008168">
    <property type="term" value="F:methyltransferase activity"/>
    <property type="evidence" value="ECO:0007669"/>
    <property type="project" value="UniProtKB-KW"/>
</dbReference>
<evidence type="ECO:0000256" key="2">
    <source>
        <dbReference type="ARBA" id="ARBA00023125"/>
    </source>
</evidence>
<dbReference type="PANTHER" id="PTHR42998:SF1">
    <property type="entry name" value="TYPE I RESTRICTION ENZYME HINDI METHYLASE SUBUNIT"/>
    <property type="match status" value="1"/>
</dbReference>
<evidence type="ECO:0000259" key="3">
    <source>
        <dbReference type="Pfam" id="PF02384"/>
    </source>
</evidence>
<dbReference type="InterPro" id="IPR029063">
    <property type="entry name" value="SAM-dependent_MTases_sf"/>
</dbReference>
<dbReference type="EMBL" id="BAABBE010000031">
    <property type="protein sequence ID" value="GAA3676595.1"/>
    <property type="molecule type" value="Genomic_DNA"/>
</dbReference>
<evidence type="ECO:0000313" key="4">
    <source>
        <dbReference type="EMBL" id="GAA3676595.1"/>
    </source>
</evidence>
<dbReference type="PRINTS" id="PR00507">
    <property type="entry name" value="N12N6MTFRASE"/>
</dbReference>
<dbReference type="GO" id="GO:0032259">
    <property type="term" value="P:methylation"/>
    <property type="evidence" value="ECO:0007669"/>
    <property type="project" value="UniProtKB-KW"/>
</dbReference>
<dbReference type="SUPFAM" id="SSF116734">
    <property type="entry name" value="DNA methylase specificity domain"/>
    <property type="match status" value="1"/>
</dbReference>
<reference evidence="5" key="1">
    <citation type="journal article" date="2019" name="Int. J. Syst. Evol. Microbiol.">
        <title>The Global Catalogue of Microorganisms (GCM) 10K type strain sequencing project: providing services to taxonomists for standard genome sequencing and annotation.</title>
        <authorList>
            <consortium name="The Broad Institute Genomics Platform"/>
            <consortium name="The Broad Institute Genome Sequencing Center for Infectious Disease"/>
            <person name="Wu L."/>
            <person name="Ma J."/>
        </authorList>
    </citation>
    <scope>NUCLEOTIDE SEQUENCE [LARGE SCALE GENOMIC DNA]</scope>
    <source>
        <strain evidence="5">JCM 17494</strain>
    </source>
</reference>
<keyword evidence="5" id="KW-1185">Reference proteome</keyword>
<name>A0ABP7C417_9PSEU</name>
<dbReference type="RefSeq" id="WP_346135283.1">
    <property type="nucleotide sequence ID" value="NZ_BAABBE010000031.1"/>
</dbReference>
<dbReference type="InterPro" id="IPR052916">
    <property type="entry name" value="Type-I_RE_MTase_Subunit"/>
</dbReference>
<protein>
    <submittedName>
        <fullName evidence="4">N-6 DNA methylase</fullName>
    </submittedName>
</protein>
<feature type="domain" description="DNA methylase adenine-specific" evidence="3">
    <location>
        <begin position="164"/>
        <end position="380"/>
    </location>
</feature>
<comment type="caution">
    <text evidence="4">The sequence shown here is derived from an EMBL/GenBank/DDBJ whole genome shotgun (WGS) entry which is preliminary data.</text>
</comment>
<dbReference type="InterPro" id="IPR003356">
    <property type="entry name" value="DNA_methylase_A-5"/>
</dbReference>